<dbReference type="Proteomes" id="UP000622533">
    <property type="component" value="Unassembled WGS sequence"/>
</dbReference>
<comment type="similarity">
    <text evidence="1">Belongs to the D-alanine--D-alanine ligase family.</text>
</comment>
<dbReference type="GO" id="GO:0005524">
    <property type="term" value="F:ATP binding"/>
    <property type="evidence" value="ECO:0007669"/>
    <property type="project" value="UniProtKB-UniRule"/>
</dbReference>
<dbReference type="Gene3D" id="3.30.1490.20">
    <property type="entry name" value="ATP-grasp fold, A domain"/>
    <property type="match status" value="1"/>
</dbReference>
<comment type="caution">
    <text evidence="5">The sequence shown here is derived from an EMBL/GenBank/DDBJ whole genome shotgun (WGS) entry which is preliminary data.</text>
</comment>
<evidence type="ECO:0000259" key="4">
    <source>
        <dbReference type="PROSITE" id="PS50975"/>
    </source>
</evidence>
<evidence type="ECO:0000313" key="5">
    <source>
        <dbReference type="EMBL" id="MBE9023468.1"/>
    </source>
</evidence>
<feature type="domain" description="ATP-grasp" evidence="4">
    <location>
        <begin position="128"/>
        <end position="336"/>
    </location>
</feature>
<dbReference type="GO" id="GO:0008716">
    <property type="term" value="F:D-alanine-D-alanine ligase activity"/>
    <property type="evidence" value="ECO:0007669"/>
    <property type="project" value="InterPro"/>
</dbReference>
<organism evidence="5 6">
    <name type="scientific">Desmonostoc muscorum LEGE 12446</name>
    <dbReference type="NCBI Taxonomy" id="1828758"/>
    <lineage>
        <taxon>Bacteria</taxon>
        <taxon>Bacillati</taxon>
        <taxon>Cyanobacteriota</taxon>
        <taxon>Cyanophyceae</taxon>
        <taxon>Nostocales</taxon>
        <taxon>Nostocaceae</taxon>
        <taxon>Desmonostoc</taxon>
    </lineage>
</organism>
<dbReference type="InterPro" id="IPR013815">
    <property type="entry name" value="ATP_grasp_subdomain_1"/>
</dbReference>
<evidence type="ECO:0000256" key="1">
    <source>
        <dbReference type="ARBA" id="ARBA00010871"/>
    </source>
</evidence>
<accession>A0A8J6ZTZ4</accession>
<dbReference type="RefSeq" id="WP_193917123.1">
    <property type="nucleotide sequence ID" value="NZ_JADEXS020000001.1"/>
</dbReference>
<dbReference type="Gene3D" id="3.30.470.20">
    <property type="entry name" value="ATP-grasp fold, B domain"/>
    <property type="match status" value="1"/>
</dbReference>
<dbReference type="PROSITE" id="PS50975">
    <property type="entry name" value="ATP_GRASP"/>
    <property type="match status" value="1"/>
</dbReference>
<dbReference type="InterPro" id="IPR011095">
    <property type="entry name" value="Dala_Dala_lig_C"/>
</dbReference>
<keyword evidence="6" id="KW-1185">Reference proteome</keyword>
<keyword evidence="2 5" id="KW-0436">Ligase</keyword>
<evidence type="ECO:0000256" key="2">
    <source>
        <dbReference type="ARBA" id="ARBA00022598"/>
    </source>
</evidence>
<dbReference type="PANTHER" id="PTHR23132">
    <property type="entry name" value="D-ALANINE--D-ALANINE LIGASE"/>
    <property type="match status" value="1"/>
</dbReference>
<dbReference type="GO" id="GO:0046872">
    <property type="term" value="F:metal ion binding"/>
    <property type="evidence" value="ECO:0007669"/>
    <property type="project" value="InterPro"/>
</dbReference>
<evidence type="ECO:0000313" key="6">
    <source>
        <dbReference type="Proteomes" id="UP000622533"/>
    </source>
</evidence>
<dbReference type="SUPFAM" id="SSF56059">
    <property type="entry name" value="Glutathione synthetase ATP-binding domain-like"/>
    <property type="match status" value="1"/>
</dbReference>
<dbReference type="AlphaFoldDB" id="A0A8J6ZTZ4"/>
<keyword evidence="3" id="KW-0547">Nucleotide-binding</keyword>
<sequence length="361" mass="40101">MPVLRILHLVGSAQDDFYCDLSRLYAEDCLAATAERSRYDFQIAYITPDRQWRFPRSLSREDIAQAKPISVSDAIELITAQNIDVMLPQMFCIPGMTHYRALFDLLKIPYVGNTPDLMAIAAHKAKAKAIVEAAGVKVPRGELLRQGDVPTITPPVVIKPASSDNSLGVTLVKDASEYDAALKKAFEYASEVIVEAFIELGREVRCGIIVKDGELIGLPLEEYLVDPDEKPIRTYADKLQKTEDGNLHLMAKDKTRAWIVDPNDPITEKVQQVAKKCHQALGCRHYSLFDFRIDPEGQPWFLEAGLYCSFAPKSVISSMAKAAGIPLTELLMIAIDETLGSNKTGVRIQNSELVNTLPIKR</sequence>
<dbReference type="Pfam" id="PF07478">
    <property type="entry name" value="Dala_Dala_lig_C"/>
    <property type="match status" value="1"/>
</dbReference>
<reference evidence="5" key="1">
    <citation type="submission" date="2020-10" db="EMBL/GenBank/DDBJ databases">
        <authorList>
            <person name="Castelo-Branco R."/>
            <person name="Eusebio N."/>
            <person name="Adriana R."/>
            <person name="Vieira A."/>
            <person name="Brugerolle De Fraissinette N."/>
            <person name="Rezende De Castro R."/>
            <person name="Schneider M.P."/>
            <person name="Vasconcelos V."/>
            <person name="Leao P.N."/>
        </authorList>
    </citation>
    <scope>NUCLEOTIDE SEQUENCE</scope>
    <source>
        <strain evidence="5">LEGE 12446</strain>
    </source>
</reference>
<dbReference type="PANTHER" id="PTHR23132:SF23">
    <property type="entry name" value="D-ALANINE--D-ALANINE LIGASE B"/>
    <property type="match status" value="1"/>
</dbReference>
<dbReference type="InterPro" id="IPR011761">
    <property type="entry name" value="ATP-grasp"/>
</dbReference>
<gene>
    <name evidence="5" type="ORF">IQ276_13840</name>
</gene>
<evidence type="ECO:0000256" key="3">
    <source>
        <dbReference type="PROSITE-ProRule" id="PRU00409"/>
    </source>
</evidence>
<proteinExistence type="inferred from homology"/>
<protein>
    <submittedName>
        <fullName evidence="5">D-alanine--D-alanine ligase</fullName>
    </submittedName>
</protein>
<dbReference type="Gene3D" id="3.40.50.20">
    <property type="match status" value="1"/>
</dbReference>
<keyword evidence="3" id="KW-0067">ATP-binding</keyword>
<name>A0A8J6ZTZ4_DESMC</name>
<dbReference type="EMBL" id="JADEXS010000164">
    <property type="protein sequence ID" value="MBE9023468.1"/>
    <property type="molecule type" value="Genomic_DNA"/>
</dbReference>